<dbReference type="Gene3D" id="3.30.70.330">
    <property type="match status" value="1"/>
</dbReference>
<name>A0ABD3T1R8_9LAMI</name>
<sequence>MIKSNYLFVLFLVGNLSFLSYKPTVLAAFKLKGPFNWINKCILLYGHLYLMVKLIKILHENEASVGHPPCHFSIEVTKLTAFPILEIFVSITSSVFNKGLFIIGFLSHNLKETIVGLLAIQQSVAEFIVLLSYTGRGYQVVTFAIFVNHQSAMEALLLMDGAKFDPQTGSTLHVKLARSNSTRKNKPGSGPYVVIERRTKSDTVARDSSSDGYSDSDDSAANSNYAISFYNIPGANETILLILCFPCNFSYCLIFHELLYWRSIIFHVFFNCKILMQINMLLKNVNPMFLWIGLLLKSTQSSQTLNRNTITYHLENVSAKKGEPSWWNYAATIQFLIYGLKKWKTMQFLQNLSLQKKQPQVTLRNLLSTPLQKISSRLMF</sequence>
<proteinExistence type="predicted"/>
<keyword evidence="2" id="KW-1185">Reference proteome</keyword>
<dbReference type="InterPro" id="IPR012677">
    <property type="entry name" value="Nucleotide-bd_a/b_plait_sf"/>
</dbReference>
<organism evidence="1 2">
    <name type="scientific">Penstemon smallii</name>
    <dbReference type="NCBI Taxonomy" id="265156"/>
    <lineage>
        <taxon>Eukaryota</taxon>
        <taxon>Viridiplantae</taxon>
        <taxon>Streptophyta</taxon>
        <taxon>Embryophyta</taxon>
        <taxon>Tracheophyta</taxon>
        <taxon>Spermatophyta</taxon>
        <taxon>Magnoliopsida</taxon>
        <taxon>eudicotyledons</taxon>
        <taxon>Gunneridae</taxon>
        <taxon>Pentapetalae</taxon>
        <taxon>asterids</taxon>
        <taxon>lamiids</taxon>
        <taxon>Lamiales</taxon>
        <taxon>Plantaginaceae</taxon>
        <taxon>Cheloneae</taxon>
        <taxon>Penstemon</taxon>
    </lineage>
</organism>
<gene>
    <name evidence="1" type="ORF">ACJIZ3_019658</name>
</gene>
<evidence type="ECO:0000313" key="2">
    <source>
        <dbReference type="Proteomes" id="UP001634393"/>
    </source>
</evidence>
<accession>A0ABD3T1R8</accession>
<dbReference type="Proteomes" id="UP001634393">
    <property type="component" value="Unassembled WGS sequence"/>
</dbReference>
<reference evidence="1 2" key="1">
    <citation type="submission" date="2024-12" db="EMBL/GenBank/DDBJ databases">
        <title>The unique morphological basis and parallel evolutionary history of personate flowers in Penstemon.</title>
        <authorList>
            <person name="Depatie T.H."/>
            <person name="Wessinger C.A."/>
        </authorList>
    </citation>
    <scope>NUCLEOTIDE SEQUENCE [LARGE SCALE GENOMIC DNA]</scope>
    <source>
        <strain evidence="1">WTNN_2</strain>
        <tissue evidence="1">Leaf</tissue>
    </source>
</reference>
<dbReference type="AlphaFoldDB" id="A0ABD3T1R8"/>
<evidence type="ECO:0000313" key="1">
    <source>
        <dbReference type="EMBL" id="KAL3830856.1"/>
    </source>
</evidence>
<protein>
    <submittedName>
        <fullName evidence="1">Uncharacterized protein</fullName>
    </submittedName>
</protein>
<comment type="caution">
    <text evidence="1">The sequence shown here is derived from an EMBL/GenBank/DDBJ whole genome shotgun (WGS) entry which is preliminary data.</text>
</comment>
<dbReference type="EMBL" id="JBJXBP010000005">
    <property type="protein sequence ID" value="KAL3830856.1"/>
    <property type="molecule type" value="Genomic_DNA"/>
</dbReference>